<reference evidence="3" key="2">
    <citation type="submission" date="2013-04" db="EMBL/GenBank/DDBJ databases">
        <title>Genomic mechanisms accounting for the adaptation to parasitism in nematode-trapping fungi.</title>
        <authorList>
            <person name="Ahren D.G."/>
        </authorList>
    </citation>
    <scope>NUCLEOTIDE SEQUENCE [LARGE SCALE GENOMIC DNA]</scope>
    <source>
        <strain evidence="3">CBS 200.50</strain>
    </source>
</reference>
<dbReference type="InterPro" id="IPR001810">
    <property type="entry name" value="F-box_dom"/>
</dbReference>
<name>S8BPD9_DACHA</name>
<dbReference type="Pfam" id="PF00646">
    <property type="entry name" value="F-box"/>
    <property type="match status" value="1"/>
</dbReference>
<dbReference type="Proteomes" id="UP000015100">
    <property type="component" value="Unassembled WGS sequence"/>
</dbReference>
<keyword evidence="3" id="KW-1185">Reference proteome</keyword>
<protein>
    <recommendedName>
        <fullName evidence="1">F-box domain-containing protein</fullName>
    </recommendedName>
</protein>
<reference evidence="2 3" key="1">
    <citation type="journal article" date="2013" name="PLoS Genet.">
        <title>Genomic mechanisms accounting for the adaptation to parasitism in nematode-trapping fungi.</title>
        <authorList>
            <person name="Meerupati T."/>
            <person name="Andersson K.M."/>
            <person name="Friman E."/>
            <person name="Kumar D."/>
            <person name="Tunlid A."/>
            <person name="Ahren D."/>
        </authorList>
    </citation>
    <scope>NUCLEOTIDE SEQUENCE [LARGE SCALE GENOMIC DNA]</scope>
    <source>
        <strain evidence="2 3">CBS 200.50</strain>
    </source>
</reference>
<dbReference type="EMBL" id="AQGS01000759">
    <property type="protein sequence ID" value="EPS37082.1"/>
    <property type="molecule type" value="Genomic_DNA"/>
</dbReference>
<dbReference type="CDD" id="cd09917">
    <property type="entry name" value="F-box_SF"/>
    <property type="match status" value="1"/>
</dbReference>
<dbReference type="SMART" id="SM00256">
    <property type="entry name" value="FBOX"/>
    <property type="match status" value="1"/>
</dbReference>
<dbReference type="PROSITE" id="PS50181">
    <property type="entry name" value="FBOX"/>
    <property type="match status" value="1"/>
</dbReference>
<feature type="domain" description="F-box" evidence="1">
    <location>
        <begin position="18"/>
        <end position="63"/>
    </location>
</feature>
<proteinExistence type="predicted"/>
<dbReference type="AlphaFoldDB" id="S8BPD9"/>
<accession>S8BPD9</accession>
<evidence type="ECO:0000313" key="2">
    <source>
        <dbReference type="EMBL" id="EPS37082.1"/>
    </source>
</evidence>
<dbReference type="SUPFAM" id="SSF81383">
    <property type="entry name" value="F-box domain"/>
    <property type="match status" value="1"/>
</dbReference>
<sequence>MTDQDPAETDDIGYQMDISLIFRLPPELFASIFSFLDPVDLANFSRCSKQCRDLVLPFLFRTLRLEPSNSQRDAIEPGGSLRGLRTSVRRLIFDPHCFKHAERIRFYRWCFGVLARFPNITSIKVYCFIYHRSTLSRLPLGPDTIYEFDHSLFHLIMSHLSTFPFFHSQLRSFHIKSIRVHPSSDLFEWTPAEFVQWVPEPADRDFLAPSLEAVRANAPVPCPPALEDLTLDLSSNGYLSVNPLTLLSTMRSSSESLKRFHIEYRMKPSDPSYIPEHRSNKQLEALPGLTSTYYSVTTLSLDYDYMRPNFFPEFALRFPNVENLTVHLPPPERLPSSIGYVGPAYSFLPELKKLKRIAIPVRKRQVSDRKFEGDYLSQNRTNQIVTDLVSKGRLEYLSRVLFWSRKKSWEPLNCYIEALSYTVERPGTTEYNISNARISGRSIEELLYA</sequence>
<dbReference type="Gene3D" id="1.20.1280.50">
    <property type="match status" value="1"/>
</dbReference>
<evidence type="ECO:0000313" key="3">
    <source>
        <dbReference type="Proteomes" id="UP000015100"/>
    </source>
</evidence>
<dbReference type="HOGENOM" id="CLU_609755_0_0_1"/>
<comment type="caution">
    <text evidence="2">The sequence shown here is derived from an EMBL/GenBank/DDBJ whole genome shotgun (WGS) entry which is preliminary data.</text>
</comment>
<dbReference type="OrthoDB" id="5319930at2759"/>
<evidence type="ECO:0000259" key="1">
    <source>
        <dbReference type="PROSITE" id="PS50181"/>
    </source>
</evidence>
<gene>
    <name evidence="2" type="ORF">H072_9313</name>
</gene>
<organism evidence="2 3">
    <name type="scientific">Dactylellina haptotyla (strain CBS 200.50)</name>
    <name type="common">Nematode-trapping fungus</name>
    <name type="synonym">Monacrosporium haptotylum</name>
    <dbReference type="NCBI Taxonomy" id="1284197"/>
    <lineage>
        <taxon>Eukaryota</taxon>
        <taxon>Fungi</taxon>
        <taxon>Dikarya</taxon>
        <taxon>Ascomycota</taxon>
        <taxon>Pezizomycotina</taxon>
        <taxon>Orbiliomycetes</taxon>
        <taxon>Orbiliales</taxon>
        <taxon>Orbiliaceae</taxon>
        <taxon>Dactylellina</taxon>
    </lineage>
</organism>
<dbReference type="InterPro" id="IPR036047">
    <property type="entry name" value="F-box-like_dom_sf"/>
</dbReference>